<keyword evidence="2 4" id="KW-0067">ATP-binding</keyword>
<dbReference type="InterPro" id="IPR027417">
    <property type="entry name" value="P-loop_NTPase"/>
</dbReference>
<feature type="domain" description="ABC transporter" evidence="3">
    <location>
        <begin position="1"/>
        <end position="266"/>
    </location>
</feature>
<dbReference type="PROSITE" id="PS50893">
    <property type="entry name" value="ABC_TRANSPORTER_2"/>
    <property type="match status" value="2"/>
</dbReference>
<comment type="caution">
    <text evidence="4">The sequence shown here is derived from an EMBL/GenBank/DDBJ whole genome shotgun (WGS) entry which is preliminary data.</text>
</comment>
<dbReference type="AlphaFoldDB" id="K1SMG8"/>
<dbReference type="FunFam" id="3.40.50.300:FF:000011">
    <property type="entry name" value="Putative ABC transporter ATP-binding component"/>
    <property type="match status" value="1"/>
</dbReference>
<accession>K1SMG8</accession>
<dbReference type="CDD" id="cd03221">
    <property type="entry name" value="ABCF_EF-3"/>
    <property type="match status" value="2"/>
</dbReference>
<proteinExistence type="predicted"/>
<dbReference type="PANTHER" id="PTHR42855">
    <property type="entry name" value="ABC TRANSPORTER ATP-BINDING SUBUNIT"/>
    <property type="match status" value="1"/>
</dbReference>
<dbReference type="InterPro" id="IPR032781">
    <property type="entry name" value="ABC_tran_Xtn"/>
</dbReference>
<dbReference type="GO" id="GO:0016887">
    <property type="term" value="F:ATP hydrolysis activity"/>
    <property type="evidence" value="ECO:0007669"/>
    <property type="project" value="InterPro"/>
</dbReference>
<dbReference type="Gene3D" id="3.40.50.300">
    <property type="entry name" value="P-loop containing nucleotide triphosphate hydrolases"/>
    <property type="match status" value="2"/>
</dbReference>
<sequence>MQFKNLTMSFGTQTIFEDVNLNIPDNVKIGVVGVNGAGKTTLFKLLMGLEFADTGKIITKNGYRIDWLPQVISDDVNNMNMEVLEYLMQARPIKKLNIELQTLYESLANTNSNQNEIFNKIEKVQKQLDYWDSYNAENTLFKIIDGVKLSDDILLKKLNELSGGQKSKVAFVKLLYSNPEIILLDEPTNHLDEESKKYIINYLKNYKGTVLIISHDVDFLDQVTTKTLFLDKRTKSFSLYDGNYSYFKRVQKERDENLLRQAQIQQQEEEKLREIINKYSSASGNRKRMAQDREKKLEKLLSNKIEVLSPNKRIKFNLDIDRESSTIPLKIENLCFRYDKESSQNIINSLNFELHRGEKFLIVGENGAGKSTLLKLIAGLLTADKGKIKLGNKTDLGYYAQELELLDNAKTILENFRDVSYSQKQLRNILARFLFVGNDVYKNVGILSPGEKSRVALAKLSMSGANLLLLDEPTNHLDPETQYLIAEVFKDYQGTMIVVSHNPDFVDNLGIERTLILPTGEISYYNRETVERYKVLNKQRRK</sequence>
<organism evidence="4">
    <name type="scientific">human gut metagenome</name>
    <dbReference type="NCBI Taxonomy" id="408170"/>
    <lineage>
        <taxon>unclassified sequences</taxon>
        <taxon>metagenomes</taxon>
        <taxon>organismal metagenomes</taxon>
    </lineage>
</organism>
<evidence type="ECO:0000259" key="3">
    <source>
        <dbReference type="PROSITE" id="PS50893"/>
    </source>
</evidence>
<evidence type="ECO:0000256" key="2">
    <source>
        <dbReference type="ARBA" id="ARBA00022840"/>
    </source>
</evidence>
<dbReference type="InterPro" id="IPR003439">
    <property type="entry name" value="ABC_transporter-like_ATP-bd"/>
</dbReference>
<dbReference type="InterPro" id="IPR017871">
    <property type="entry name" value="ABC_transporter-like_CS"/>
</dbReference>
<dbReference type="SUPFAM" id="SSF52540">
    <property type="entry name" value="P-loop containing nucleoside triphosphate hydrolases"/>
    <property type="match status" value="2"/>
</dbReference>
<dbReference type="NCBIfam" id="NF000355">
    <property type="entry name" value="ribo_prot_ABC_F"/>
    <property type="match status" value="1"/>
</dbReference>
<dbReference type="GO" id="GO:0005524">
    <property type="term" value="F:ATP binding"/>
    <property type="evidence" value="ECO:0007669"/>
    <property type="project" value="UniProtKB-KW"/>
</dbReference>
<dbReference type="Pfam" id="PF12848">
    <property type="entry name" value="ABC_tran_Xtn"/>
    <property type="match status" value="1"/>
</dbReference>
<dbReference type="InterPro" id="IPR003593">
    <property type="entry name" value="AAA+_ATPase"/>
</dbReference>
<protein>
    <submittedName>
        <fullName evidence="4">ABC transporter, ATP-binding protein</fullName>
    </submittedName>
</protein>
<dbReference type="PANTHER" id="PTHR42855:SF2">
    <property type="entry name" value="DRUG RESISTANCE ABC TRANSPORTER,ATP-BINDING PROTEIN"/>
    <property type="match status" value="1"/>
</dbReference>
<gene>
    <name evidence="4" type="ORF">OBE_09839</name>
</gene>
<dbReference type="Pfam" id="PF00005">
    <property type="entry name" value="ABC_tran"/>
    <property type="match status" value="2"/>
</dbReference>
<dbReference type="SMART" id="SM00382">
    <property type="entry name" value="AAA"/>
    <property type="match status" value="2"/>
</dbReference>
<feature type="domain" description="ABC transporter" evidence="3">
    <location>
        <begin position="329"/>
        <end position="542"/>
    </location>
</feature>
<dbReference type="InterPro" id="IPR051309">
    <property type="entry name" value="ABCF_ATPase"/>
</dbReference>
<evidence type="ECO:0000313" key="4">
    <source>
        <dbReference type="EMBL" id="EKC58778.1"/>
    </source>
</evidence>
<evidence type="ECO:0000256" key="1">
    <source>
        <dbReference type="ARBA" id="ARBA00022741"/>
    </source>
</evidence>
<dbReference type="PROSITE" id="PS00211">
    <property type="entry name" value="ABC_TRANSPORTER_1"/>
    <property type="match status" value="2"/>
</dbReference>
<keyword evidence="1" id="KW-0547">Nucleotide-binding</keyword>
<reference evidence="4" key="1">
    <citation type="journal article" date="2013" name="Environ. Microbiol.">
        <title>Microbiota from the distal guts of lean and obese adolescents exhibit partial functional redundancy besides clear differences in community structure.</title>
        <authorList>
            <person name="Ferrer M."/>
            <person name="Ruiz A."/>
            <person name="Lanza F."/>
            <person name="Haange S.B."/>
            <person name="Oberbach A."/>
            <person name="Till H."/>
            <person name="Bargiela R."/>
            <person name="Campoy C."/>
            <person name="Segura M.T."/>
            <person name="Richter M."/>
            <person name="von Bergen M."/>
            <person name="Seifert J."/>
            <person name="Suarez A."/>
        </authorList>
    </citation>
    <scope>NUCLEOTIDE SEQUENCE</scope>
</reference>
<name>K1SMG8_9ZZZZ</name>
<dbReference type="EMBL" id="AJWZ01006792">
    <property type="protein sequence ID" value="EKC58778.1"/>
    <property type="molecule type" value="Genomic_DNA"/>
</dbReference>